<keyword evidence="7" id="KW-0346">Stress response</keyword>
<evidence type="ECO:0000256" key="5">
    <source>
        <dbReference type="ARBA" id="ARBA00022801"/>
    </source>
</evidence>
<evidence type="ECO:0008006" key="10">
    <source>
        <dbReference type="Google" id="ProtNLM"/>
    </source>
</evidence>
<sequence length="67" mass="7414">MPQKVRDLLQALKDAGFREIPGAGKGSHRKLIHPRYPGAVTVSGSLSDDAKRYQEKQIKQAIDSVQQ</sequence>
<proteinExistence type="inferred from homology"/>
<accession>A0ABS1CJH1</accession>
<dbReference type="InterPro" id="IPR012933">
    <property type="entry name" value="HicA_mRNA_interferase"/>
</dbReference>
<evidence type="ECO:0000256" key="7">
    <source>
        <dbReference type="ARBA" id="ARBA00023016"/>
    </source>
</evidence>
<evidence type="ECO:0000313" key="9">
    <source>
        <dbReference type="Proteomes" id="UP000748752"/>
    </source>
</evidence>
<comment type="caution">
    <text evidence="8">The sequence shown here is derived from an EMBL/GenBank/DDBJ whole genome shotgun (WGS) entry which is preliminary data.</text>
</comment>
<dbReference type="RefSeq" id="WP_200239017.1">
    <property type="nucleotide sequence ID" value="NZ_NRRV01000036.1"/>
</dbReference>
<dbReference type="InterPro" id="IPR038570">
    <property type="entry name" value="HicA_sf"/>
</dbReference>
<organism evidence="8 9">
    <name type="scientific">Thiohalocapsa halophila</name>
    <dbReference type="NCBI Taxonomy" id="69359"/>
    <lineage>
        <taxon>Bacteria</taxon>
        <taxon>Pseudomonadati</taxon>
        <taxon>Pseudomonadota</taxon>
        <taxon>Gammaproteobacteria</taxon>
        <taxon>Chromatiales</taxon>
        <taxon>Chromatiaceae</taxon>
        <taxon>Thiohalocapsa</taxon>
    </lineage>
</organism>
<dbReference type="EMBL" id="NRRV01000036">
    <property type="protein sequence ID" value="MBK1631962.1"/>
    <property type="molecule type" value="Genomic_DNA"/>
</dbReference>
<dbReference type="SUPFAM" id="SSF54786">
    <property type="entry name" value="YcfA/nrd intein domain"/>
    <property type="match status" value="1"/>
</dbReference>
<keyword evidence="4" id="KW-0255">Endonuclease</keyword>
<dbReference type="Pfam" id="PF07927">
    <property type="entry name" value="HicA_toxin"/>
    <property type="match status" value="1"/>
</dbReference>
<evidence type="ECO:0000256" key="2">
    <source>
        <dbReference type="ARBA" id="ARBA00022649"/>
    </source>
</evidence>
<comment type="similarity">
    <text evidence="1">Belongs to the HicA mRNA interferase family.</text>
</comment>
<dbReference type="Gene3D" id="3.30.920.30">
    <property type="entry name" value="Hypothetical protein"/>
    <property type="match status" value="1"/>
</dbReference>
<keyword evidence="6" id="KW-0694">RNA-binding</keyword>
<evidence type="ECO:0000313" key="8">
    <source>
        <dbReference type="EMBL" id="MBK1631962.1"/>
    </source>
</evidence>
<keyword evidence="5" id="KW-0378">Hydrolase</keyword>
<evidence type="ECO:0000256" key="6">
    <source>
        <dbReference type="ARBA" id="ARBA00022884"/>
    </source>
</evidence>
<dbReference type="Proteomes" id="UP000748752">
    <property type="component" value="Unassembled WGS sequence"/>
</dbReference>
<evidence type="ECO:0000256" key="1">
    <source>
        <dbReference type="ARBA" id="ARBA00006620"/>
    </source>
</evidence>
<reference evidence="8 9" key="1">
    <citation type="journal article" date="2020" name="Microorganisms">
        <title>Osmotic Adaptation and Compatible Solute Biosynthesis of Phototrophic Bacteria as Revealed from Genome Analyses.</title>
        <authorList>
            <person name="Imhoff J.F."/>
            <person name="Rahn T."/>
            <person name="Kunzel S."/>
            <person name="Keller A."/>
            <person name="Neulinger S.C."/>
        </authorList>
    </citation>
    <scope>NUCLEOTIDE SEQUENCE [LARGE SCALE GENOMIC DNA]</scope>
    <source>
        <strain evidence="8 9">DSM 6210</strain>
    </source>
</reference>
<protein>
    <recommendedName>
        <fullName evidence="10">Type II toxin-antitoxin system HicA family toxin</fullName>
    </recommendedName>
</protein>
<keyword evidence="3" id="KW-0540">Nuclease</keyword>
<name>A0ABS1CJH1_9GAMM</name>
<evidence type="ECO:0000256" key="4">
    <source>
        <dbReference type="ARBA" id="ARBA00022759"/>
    </source>
</evidence>
<gene>
    <name evidence="8" type="ORF">CKO31_14705</name>
</gene>
<keyword evidence="2" id="KW-1277">Toxin-antitoxin system</keyword>
<evidence type="ECO:0000256" key="3">
    <source>
        <dbReference type="ARBA" id="ARBA00022722"/>
    </source>
</evidence>
<keyword evidence="9" id="KW-1185">Reference proteome</keyword>